<sequence length="407" mass="46274">MRRTRWKENEIEDMLRELPKLKDDRTKAEVFARIHEKKRKKHWIPLIAGVASLFLMVVLASSIIIEKKGTTSQEGSGSSGKLSISENKEMADLEQQDASNKENPSEDKQYNQEFSSKQAEIESKDKVSEMEPRKRGKEKTFAQAIYQDDLKNASIITMGVPDDQMNFIVPISIKLKHYDESDTLNQLVNQMSEIDEEQYGLSDYFPLDIKISQGNDMTTANIDFQEKSQLLDEDTLFLHSMEETLSYTNIEKMTFSTGGKQGAMFAHAGYLKEEDIPHQKNRTYLLYQRDKTSPRFLVPSNMGYQDFEEALQAGKGEADIEGISPAIPHDLKWERISSDGDLVIIQLSDQAAIENNEESLQALEAILFIAKDFGFEKVKFENAPIEEVGQLNLTEDISVPKAPNQVN</sequence>
<feature type="region of interest" description="Disordered" evidence="1">
    <location>
        <begin position="91"/>
        <end position="139"/>
    </location>
</feature>
<comment type="caution">
    <text evidence="3">The sequence shown here is derived from an EMBL/GenBank/DDBJ whole genome shotgun (WGS) entry which is preliminary data.</text>
</comment>
<feature type="transmembrane region" description="Helical" evidence="2">
    <location>
        <begin position="43"/>
        <end position="65"/>
    </location>
</feature>
<keyword evidence="2" id="KW-1133">Transmembrane helix</keyword>
<evidence type="ECO:0000313" key="3">
    <source>
        <dbReference type="EMBL" id="TVX81398.1"/>
    </source>
</evidence>
<dbReference type="RefSeq" id="WP_144478458.1">
    <property type="nucleotide sequence ID" value="NZ_JARMTY010000023.1"/>
</dbReference>
<evidence type="ECO:0000313" key="4">
    <source>
        <dbReference type="Proteomes" id="UP000317770"/>
    </source>
</evidence>
<reference evidence="3 4" key="1">
    <citation type="submission" date="2019-07" db="EMBL/GenBank/DDBJ databases">
        <title>Genome assembly of Bacillus simplex strain GGC-P6A.</title>
        <authorList>
            <person name="Jennings M.E."/>
            <person name="Barton H.A."/>
        </authorList>
    </citation>
    <scope>NUCLEOTIDE SEQUENCE [LARGE SCALE GENOMIC DNA]</scope>
    <source>
        <strain evidence="3 4">GGC-P6A</strain>
    </source>
</reference>
<keyword evidence="2" id="KW-0472">Membrane</keyword>
<dbReference type="EMBL" id="VNKI01000004">
    <property type="protein sequence ID" value="TVX81398.1"/>
    <property type="molecule type" value="Genomic_DNA"/>
</dbReference>
<dbReference type="Proteomes" id="UP000317770">
    <property type="component" value="Unassembled WGS sequence"/>
</dbReference>
<feature type="compositionally biased region" description="Basic and acidic residues" evidence="1">
    <location>
        <begin position="99"/>
        <end position="110"/>
    </location>
</feature>
<evidence type="ECO:0008006" key="5">
    <source>
        <dbReference type="Google" id="ProtNLM"/>
    </source>
</evidence>
<accession>A0A8B5Y0B1</accession>
<name>A0A8B5Y0B1_9BACI</name>
<dbReference type="AlphaFoldDB" id="A0A8B5Y0B1"/>
<proteinExistence type="predicted"/>
<feature type="compositionally biased region" description="Basic and acidic residues" evidence="1">
    <location>
        <begin position="119"/>
        <end position="133"/>
    </location>
</feature>
<protein>
    <recommendedName>
        <fullName evidence="5">Negative regulator of sigma-X activity</fullName>
    </recommendedName>
</protein>
<gene>
    <name evidence="3" type="ORF">FQP34_10550</name>
</gene>
<evidence type="ECO:0000256" key="1">
    <source>
        <dbReference type="SAM" id="MobiDB-lite"/>
    </source>
</evidence>
<evidence type="ECO:0000256" key="2">
    <source>
        <dbReference type="SAM" id="Phobius"/>
    </source>
</evidence>
<keyword evidence="2" id="KW-0812">Transmembrane</keyword>
<organism evidence="3 4">
    <name type="scientific">Peribacillus simplex</name>
    <dbReference type="NCBI Taxonomy" id="1478"/>
    <lineage>
        <taxon>Bacteria</taxon>
        <taxon>Bacillati</taxon>
        <taxon>Bacillota</taxon>
        <taxon>Bacilli</taxon>
        <taxon>Bacillales</taxon>
        <taxon>Bacillaceae</taxon>
        <taxon>Peribacillus</taxon>
    </lineage>
</organism>